<evidence type="ECO:0000256" key="2">
    <source>
        <dbReference type="ARBA" id="ARBA00022692"/>
    </source>
</evidence>
<feature type="transmembrane region" description="Helical" evidence="5">
    <location>
        <begin position="185"/>
        <end position="204"/>
    </location>
</feature>
<feature type="transmembrane region" description="Helical" evidence="5">
    <location>
        <begin position="469"/>
        <end position="493"/>
    </location>
</feature>
<comment type="caution">
    <text evidence="7">The sequence shown here is derived from an EMBL/GenBank/DDBJ whole genome shotgun (WGS) entry which is preliminary data.</text>
</comment>
<dbReference type="EMBL" id="JBHTGQ010000010">
    <property type="protein sequence ID" value="MFC7749151.1"/>
    <property type="molecule type" value="Genomic_DNA"/>
</dbReference>
<keyword evidence="2 5" id="KW-0812">Transmembrane</keyword>
<feature type="transmembrane region" description="Helical" evidence="5">
    <location>
        <begin position="240"/>
        <end position="265"/>
    </location>
</feature>
<keyword evidence="8" id="KW-1185">Reference proteome</keyword>
<dbReference type="PANTHER" id="PTHR37422">
    <property type="entry name" value="TEICHURONIC ACID BIOSYNTHESIS PROTEIN TUAE"/>
    <property type="match status" value="1"/>
</dbReference>
<evidence type="ECO:0000259" key="6">
    <source>
        <dbReference type="Pfam" id="PF04932"/>
    </source>
</evidence>
<accession>A0ABW2V2X6</accession>
<evidence type="ECO:0000256" key="1">
    <source>
        <dbReference type="ARBA" id="ARBA00004141"/>
    </source>
</evidence>
<keyword evidence="7" id="KW-0436">Ligase</keyword>
<reference evidence="8" key="1">
    <citation type="journal article" date="2019" name="Int. J. Syst. Evol. Microbiol.">
        <title>The Global Catalogue of Microorganisms (GCM) 10K type strain sequencing project: providing services to taxonomists for standard genome sequencing and annotation.</title>
        <authorList>
            <consortium name="The Broad Institute Genomics Platform"/>
            <consortium name="The Broad Institute Genome Sequencing Center for Infectious Disease"/>
            <person name="Wu L."/>
            <person name="Ma J."/>
        </authorList>
    </citation>
    <scope>NUCLEOTIDE SEQUENCE [LARGE SCALE GENOMIC DNA]</scope>
    <source>
        <strain evidence="8">JCM 18657</strain>
    </source>
</reference>
<proteinExistence type="predicted"/>
<feature type="transmembrane region" description="Helical" evidence="5">
    <location>
        <begin position="277"/>
        <end position="298"/>
    </location>
</feature>
<sequence>MLFRQHRLEHMRDWLLIAVWLVPLTYWISSFGAASPHLAKIAVFIQLVHVAAFSAAAYLMTYQRGAELLRASIWLSGYVVVWYGFACLFGNTYYHDAVMVEAYGLRLTSVFQYANTYSAYLIALLLIALALVVQGRRKWSIAIHAFMILPILVSFWATLSRGGLVVLPVIVLLVLPFLKMVRQLAFITYLGIGAVASLLLQGPITNQAAEMQTKIRQSLSPEMEPGFLYSLTDPLSASKWGWLLVGSLIVGALIFAIQVWAVPALERKWSSWGEKRWSRFALPVVSVAAGTLLIVLLFGSSTVRSILPDTLERRIENINFQQHSVLERSTFYSDSLKLFKDYPLLGKGGGAWAAMYEQYQNNPYTSRQAHSFYLQYLNETGLVGALVFVALLAVIAVLFIRYYSRADEEQRTNVLPFYLVTVALLVHSAIDFNISYVYISLLLFLSLGAMASTGAAVPVEWFKQAREHAAVRFVFPSLVAVFAVFMFVNSLIFTVASSKFETALAHAREQKPLDQVMQPLDTAIKRQPGHPEYSNQKLQFMLQLYEQTQDEKYLAEAENLLDHLKKKEPYMRQLVLEEYQINKYRGQTADNLALMQETVKEKFPWDIQFYELLAASAADLMDQANNAGDQAAFEVNAKIITDTIALVEAKEKKLKEELPPEQMQGRPFKVTSPLTVSLSRIYYAKGQYDQMAAAIKPFVNPELPTAQDVIAARLYVVAMSKLGTPDEKLYNAIIQKDEKEKDYIAAMLAAAK</sequence>
<evidence type="ECO:0000313" key="8">
    <source>
        <dbReference type="Proteomes" id="UP001596528"/>
    </source>
</evidence>
<comment type="subcellular location">
    <subcellularLocation>
        <location evidence="1">Membrane</location>
        <topology evidence="1">Multi-pass membrane protein</topology>
    </subcellularLocation>
</comment>
<dbReference type="GO" id="GO:0016874">
    <property type="term" value="F:ligase activity"/>
    <property type="evidence" value="ECO:0007669"/>
    <property type="project" value="UniProtKB-KW"/>
</dbReference>
<keyword evidence="4 5" id="KW-0472">Membrane</keyword>
<feature type="transmembrane region" description="Helical" evidence="5">
    <location>
        <begin position="436"/>
        <end position="457"/>
    </location>
</feature>
<feature type="transmembrane region" description="Helical" evidence="5">
    <location>
        <begin position="412"/>
        <end position="430"/>
    </location>
</feature>
<feature type="domain" description="O-antigen ligase-related" evidence="6">
    <location>
        <begin position="235"/>
        <end position="389"/>
    </location>
</feature>
<keyword evidence="3 5" id="KW-1133">Transmembrane helix</keyword>
<gene>
    <name evidence="7" type="ORF">ACFQWB_04220</name>
</gene>
<dbReference type="InterPro" id="IPR051533">
    <property type="entry name" value="WaaL-like"/>
</dbReference>
<dbReference type="Proteomes" id="UP001596528">
    <property type="component" value="Unassembled WGS sequence"/>
</dbReference>
<feature type="transmembrane region" description="Helical" evidence="5">
    <location>
        <begin position="381"/>
        <end position="400"/>
    </location>
</feature>
<dbReference type="Pfam" id="PF04932">
    <property type="entry name" value="Wzy_C"/>
    <property type="match status" value="1"/>
</dbReference>
<evidence type="ECO:0000256" key="4">
    <source>
        <dbReference type="ARBA" id="ARBA00023136"/>
    </source>
</evidence>
<dbReference type="RefSeq" id="WP_170209446.1">
    <property type="nucleotide sequence ID" value="NZ_JBHTGQ010000010.1"/>
</dbReference>
<evidence type="ECO:0000256" key="5">
    <source>
        <dbReference type="SAM" id="Phobius"/>
    </source>
</evidence>
<dbReference type="InterPro" id="IPR007016">
    <property type="entry name" value="O-antigen_ligase-rel_domated"/>
</dbReference>
<name>A0ABW2V2X6_9BACL</name>
<dbReference type="PANTHER" id="PTHR37422:SF13">
    <property type="entry name" value="LIPOPOLYSACCHARIDE BIOSYNTHESIS PROTEIN PA4999-RELATED"/>
    <property type="match status" value="1"/>
</dbReference>
<organism evidence="7 8">
    <name type="scientific">Paenibacillus thermoaerophilus</name>
    <dbReference type="NCBI Taxonomy" id="1215385"/>
    <lineage>
        <taxon>Bacteria</taxon>
        <taxon>Bacillati</taxon>
        <taxon>Bacillota</taxon>
        <taxon>Bacilli</taxon>
        <taxon>Bacillales</taxon>
        <taxon>Paenibacillaceae</taxon>
        <taxon>Paenibacillus</taxon>
    </lineage>
</organism>
<feature type="transmembrane region" description="Helical" evidence="5">
    <location>
        <begin position="114"/>
        <end position="132"/>
    </location>
</feature>
<protein>
    <submittedName>
        <fullName evidence="7">O-antigen ligase family protein</fullName>
    </submittedName>
</protein>
<feature type="transmembrane region" description="Helical" evidence="5">
    <location>
        <begin position="12"/>
        <end position="29"/>
    </location>
</feature>
<feature type="transmembrane region" description="Helical" evidence="5">
    <location>
        <begin position="73"/>
        <end position="94"/>
    </location>
</feature>
<evidence type="ECO:0000313" key="7">
    <source>
        <dbReference type="EMBL" id="MFC7749151.1"/>
    </source>
</evidence>
<feature type="transmembrane region" description="Helical" evidence="5">
    <location>
        <begin position="139"/>
        <end position="156"/>
    </location>
</feature>
<evidence type="ECO:0000256" key="3">
    <source>
        <dbReference type="ARBA" id="ARBA00022989"/>
    </source>
</evidence>
<feature type="transmembrane region" description="Helical" evidence="5">
    <location>
        <begin position="162"/>
        <end position="178"/>
    </location>
</feature>
<feature type="transmembrane region" description="Helical" evidence="5">
    <location>
        <begin position="41"/>
        <end position="61"/>
    </location>
</feature>